<reference evidence="1" key="2">
    <citation type="journal article" date="2020" name="Nat. Commun.">
        <title>Large-scale genome sequencing of mycorrhizal fungi provides insights into the early evolution of symbiotic traits.</title>
        <authorList>
            <person name="Miyauchi S."/>
            <person name="Kiss E."/>
            <person name="Kuo A."/>
            <person name="Drula E."/>
            <person name="Kohler A."/>
            <person name="Sanchez-Garcia M."/>
            <person name="Morin E."/>
            <person name="Andreopoulos B."/>
            <person name="Barry K.W."/>
            <person name="Bonito G."/>
            <person name="Buee M."/>
            <person name="Carver A."/>
            <person name="Chen C."/>
            <person name="Cichocki N."/>
            <person name="Clum A."/>
            <person name="Culley D."/>
            <person name="Crous P.W."/>
            <person name="Fauchery L."/>
            <person name="Girlanda M."/>
            <person name="Hayes R.D."/>
            <person name="Keri Z."/>
            <person name="LaButti K."/>
            <person name="Lipzen A."/>
            <person name="Lombard V."/>
            <person name="Magnuson J."/>
            <person name="Maillard F."/>
            <person name="Murat C."/>
            <person name="Nolan M."/>
            <person name="Ohm R.A."/>
            <person name="Pangilinan J."/>
            <person name="Pereira M.F."/>
            <person name="Perotto S."/>
            <person name="Peter M."/>
            <person name="Pfister S."/>
            <person name="Riley R."/>
            <person name="Sitrit Y."/>
            <person name="Stielow J.B."/>
            <person name="Szollosi G."/>
            <person name="Zifcakova L."/>
            <person name="Stursova M."/>
            <person name="Spatafora J.W."/>
            <person name="Tedersoo L."/>
            <person name="Vaario L.M."/>
            <person name="Yamada A."/>
            <person name="Yan M."/>
            <person name="Wang P."/>
            <person name="Xu J."/>
            <person name="Bruns T."/>
            <person name="Baldrian P."/>
            <person name="Vilgalys R."/>
            <person name="Dunand C."/>
            <person name="Henrissat B."/>
            <person name="Grigoriev I.V."/>
            <person name="Hibbett D."/>
            <person name="Nagy L.G."/>
            <person name="Martin F.M."/>
        </authorList>
    </citation>
    <scope>NUCLEOTIDE SEQUENCE</scope>
    <source>
        <strain evidence="1">Prilba</strain>
    </source>
</reference>
<dbReference type="EMBL" id="WHVB01000034">
    <property type="protein sequence ID" value="KAF8467921.1"/>
    <property type="molecule type" value="Genomic_DNA"/>
</dbReference>
<accession>A0A9P5JWS8</accession>
<evidence type="ECO:0000313" key="1">
    <source>
        <dbReference type="EMBL" id="KAF8467921.1"/>
    </source>
</evidence>
<protein>
    <submittedName>
        <fullName evidence="1">Uncharacterized protein</fullName>
    </submittedName>
</protein>
<keyword evidence="2" id="KW-1185">Reference proteome</keyword>
<proteinExistence type="predicted"/>
<organism evidence="1 2">
    <name type="scientific">Russula ochroleuca</name>
    <dbReference type="NCBI Taxonomy" id="152965"/>
    <lineage>
        <taxon>Eukaryota</taxon>
        <taxon>Fungi</taxon>
        <taxon>Dikarya</taxon>
        <taxon>Basidiomycota</taxon>
        <taxon>Agaricomycotina</taxon>
        <taxon>Agaricomycetes</taxon>
        <taxon>Russulales</taxon>
        <taxon>Russulaceae</taxon>
        <taxon>Russula</taxon>
    </lineage>
</organism>
<name>A0A9P5JWS8_9AGAM</name>
<sequence>MHKGGIGGLCSYDVREANSAVLPSVYPANRQNAKCFPIIGYLRVLSSRFSLRLRCTTTVQKTSVQVCPANDIRFERSPQRFFLVGLAIIGTNVRLPAPLAFAFALELWARMSQTHTGGLNALVTLSGSRPTLPNHTLEDDSLTIPNVNLRKYCTIEVLGKTNGCYHDSFFVWVQYCNNPSDSVTVTRYVSNYHLFRRLF</sequence>
<dbReference type="AlphaFoldDB" id="A0A9P5JWS8"/>
<gene>
    <name evidence="1" type="ORF">DFH94DRAFT_287893</name>
</gene>
<evidence type="ECO:0000313" key="2">
    <source>
        <dbReference type="Proteomes" id="UP000759537"/>
    </source>
</evidence>
<dbReference type="Proteomes" id="UP000759537">
    <property type="component" value="Unassembled WGS sequence"/>
</dbReference>
<comment type="caution">
    <text evidence="1">The sequence shown here is derived from an EMBL/GenBank/DDBJ whole genome shotgun (WGS) entry which is preliminary data.</text>
</comment>
<reference evidence="1" key="1">
    <citation type="submission" date="2019-10" db="EMBL/GenBank/DDBJ databases">
        <authorList>
            <consortium name="DOE Joint Genome Institute"/>
            <person name="Kuo A."/>
            <person name="Miyauchi S."/>
            <person name="Kiss E."/>
            <person name="Drula E."/>
            <person name="Kohler A."/>
            <person name="Sanchez-Garcia M."/>
            <person name="Andreopoulos B."/>
            <person name="Barry K.W."/>
            <person name="Bonito G."/>
            <person name="Buee M."/>
            <person name="Carver A."/>
            <person name="Chen C."/>
            <person name="Cichocki N."/>
            <person name="Clum A."/>
            <person name="Culley D."/>
            <person name="Crous P.W."/>
            <person name="Fauchery L."/>
            <person name="Girlanda M."/>
            <person name="Hayes R."/>
            <person name="Keri Z."/>
            <person name="LaButti K."/>
            <person name="Lipzen A."/>
            <person name="Lombard V."/>
            <person name="Magnuson J."/>
            <person name="Maillard F."/>
            <person name="Morin E."/>
            <person name="Murat C."/>
            <person name="Nolan M."/>
            <person name="Ohm R."/>
            <person name="Pangilinan J."/>
            <person name="Pereira M."/>
            <person name="Perotto S."/>
            <person name="Peter M."/>
            <person name="Riley R."/>
            <person name="Sitrit Y."/>
            <person name="Stielow B."/>
            <person name="Szollosi G."/>
            <person name="Zifcakova L."/>
            <person name="Stursova M."/>
            <person name="Spatafora J.W."/>
            <person name="Tedersoo L."/>
            <person name="Vaario L.-M."/>
            <person name="Yamada A."/>
            <person name="Yan M."/>
            <person name="Wang P."/>
            <person name="Xu J."/>
            <person name="Bruns T."/>
            <person name="Baldrian P."/>
            <person name="Vilgalys R."/>
            <person name="Henrissat B."/>
            <person name="Grigoriev I.V."/>
            <person name="Hibbett D."/>
            <person name="Nagy L.G."/>
            <person name="Martin F.M."/>
        </authorList>
    </citation>
    <scope>NUCLEOTIDE SEQUENCE</scope>
    <source>
        <strain evidence="1">Prilba</strain>
    </source>
</reference>